<dbReference type="InterPro" id="IPR016181">
    <property type="entry name" value="Acyl_CoA_acyltransferase"/>
</dbReference>
<organism evidence="4 5">
    <name type="scientific">Ruegeria arenilitoris</name>
    <dbReference type="NCBI Taxonomy" id="1173585"/>
    <lineage>
        <taxon>Bacteria</taxon>
        <taxon>Pseudomonadati</taxon>
        <taxon>Pseudomonadota</taxon>
        <taxon>Alphaproteobacteria</taxon>
        <taxon>Rhodobacterales</taxon>
        <taxon>Roseobacteraceae</taxon>
        <taxon>Ruegeria</taxon>
    </lineage>
</organism>
<dbReference type="PANTHER" id="PTHR43877">
    <property type="entry name" value="AMINOALKYLPHOSPHONATE N-ACETYLTRANSFERASE-RELATED-RELATED"/>
    <property type="match status" value="1"/>
</dbReference>
<keyword evidence="1 4" id="KW-0808">Transferase</keyword>
<feature type="domain" description="N-acetyltransferase" evidence="3">
    <location>
        <begin position="4"/>
        <end position="145"/>
    </location>
</feature>
<evidence type="ECO:0000256" key="1">
    <source>
        <dbReference type="ARBA" id="ARBA00022679"/>
    </source>
</evidence>
<dbReference type="OrthoDB" id="281808at2"/>
<dbReference type="CDD" id="cd04301">
    <property type="entry name" value="NAT_SF"/>
    <property type="match status" value="1"/>
</dbReference>
<dbReference type="GO" id="GO:0016747">
    <property type="term" value="F:acyltransferase activity, transferring groups other than amino-acyl groups"/>
    <property type="evidence" value="ECO:0007669"/>
    <property type="project" value="InterPro"/>
</dbReference>
<dbReference type="Gene3D" id="3.40.630.30">
    <property type="match status" value="1"/>
</dbReference>
<accession>A0A238JTW6</accession>
<dbReference type="InterPro" id="IPR000182">
    <property type="entry name" value="GNAT_dom"/>
</dbReference>
<dbReference type="InterPro" id="IPR050832">
    <property type="entry name" value="Bact_Acetyltransf"/>
</dbReference>
<dbReference type="PROSITE" id="PS51186">
    <property type="entry name" value="GNAT"/>
    <property type="match status" value="1"/>
</dbReference>
<evidence type="ECO:0000313" key="5">
    <source>
        <dbReference type="Proteomes" id="UP000202485"/>
    </source>
</evidence>
<reference evidence="5" key="1">
    <citation type="submission" date="2017-05" db="EMBL/GenBank/DDBJ databases">
        <authorList>
            <person name="Rodrigo-Torres L."/>
            <person name="Arahal R. D."/>
            <person name="Lucena T."/>
        </authorList>
    </citation>
    <scope>NUCLEOTIDE SEQUENCE [LARGE SCALE GENOMIC DNA]</scope>
    <source>
        <strain evidence="5">CECT 8715</strain>
    </source>
</reference>
<keyword evidence="2" id="KW-0012">Acyltransferase</keyword>
<evidence type="ECO:0000259" key="3">
    <source>
        <dbReference type="PROSITE" id="PS51186"/>
    </source>
</evidence>
<gene>
    <name evidence="4" type="ORF">RUA8715_00314</name>
</gene>
<dbReference type="Pfam" id="PF00583">
    <property type="entry name" value="Acetyltransf_1"/>
    <property type="match status" value="1"/>
</dbReference>
<dbReference type="PANTHER" id="PTHR43877:SF2">
    <property type="entry name" value="AMINOALKYLPHOSPHONATE N-ACETYLTRANSFERASE-RELATED"/>
    <property type="match status" value="1"/>
</dbReference>
<dbReference type="RefSeq" id="WP_093961904.1">
    <property type="nucleotide sequence ID" value="NZ_FXYG01000001.1"/>
</dbReference>
<dbReference type="SUPFAM" id="SSF55729">
    <property type="entry name" value="Acyl-CoA N-acyltransferases (Nat)"/>
    <property type="match status" value="1"/>
</dbReference>
<keyword evidence="5" id="KW-1185">Reference proteome</keyword>
<protein>
    <submittedName>
        <fullName evidence="4">Putative acetyltransferase</fullName>
    </submittedName>
</protein>
<evidence type="ECO:0000313" key="4">
    <source>
        <dbReference type="EMBL" id="SMX34089.1"/>
    </source>
</evidence>
<evidence type="ECO:0000256" key="2">
    <source>
        <dbReference type="ARBA" id="ARBA00023315"/>
    </source>
</evidence>
<sequence length="145" mass="16190">MTGISLRRAVATDAEPIRRCIEAAYTAARQTIPDLPDVTEGVEEDIRDRNVVVAVDETSLHGVVVFGFERETAMIFNLAVSPDAQGRGIARRLLDFVATEARENGVRNMRLTTHRLMADTRAMYCHLGWQETGHEGNKVYFSKPT</sequence>
<proteinExistence type="predicted"/>
<dbReference type="Proteomes" id="UP000202485">
    <property type="component" value="Unassembled WGS sequence"/>
</dbReference>
<name>A0A238JTW6_9RHOB</name>
<dbReference type="EMBL" id="FXYG01000001">
    <property type="protein sequence ID" value="SMX34089.1"/>
    <property type="molecule type" value="Genomic_DNA"/>
</dbReference>
<dbReference type="AlphaFoldDB" id="A0A238JTW6"/>